<evidence type="ECO:0000256" key="1">
    <source>
        <dbReference type="ARBA" id="ARBA00011073"/>
    </source>
</evidence>
<keyword evidence="5 7" id="KW-0720">Serine protease</keyword>
<dbReference type="PRINTS" id="PR00723">
    <property type="entry name" value="SUBTILISIN"/>
</dbReference>
<name>A0A8T0T7U6_PANVG</name>
<evidence type="ECO:0000256" key="7">
    <source>
        <dbReference type="PROSITE-ProRule" id="PRU01240"/>
    </source>
</evidence>
<dbReference type="SUPFAM" id="SSF52743">
    <property type="entry name" value="Subtilisin-like"/>
    <property type="match status" value="1"/>
</dbReference>
<evidence type="ECO:0000259" key="10">
    <source>
        <dbReference type="Pfam" id="PF05922"/>
    </source>
</evidence>
<dbReference type="InterPro" id="IPR000209">
    <property type="entry name" value="Peptidase_S8/S53_dom"/>
</dbReference>
<dbReference type="Pfam" id="PF00082">
    <property type="entry name" value="Peptidase_S8"/>
    <property type="match status" value="1"/>
</dbReference>
<feature type="domain" description="Inhibitor I9" evidence="10">
    <location>
        <begin position="59"/>
        <end position="141"/>
    </location>
</feature>
<dbReference type="Gene3D" id="3.50.30.30">
    <property type="match status" value="1"/>
</dbReference>
<keyword evidence="3" id="KW-0732">Signal</keyword>
<evidence type="ECO:0000256" key="3">
    <source>
        <dbReference type="ARBA" id="ARBA00022729"/>
    </source>
</evidence>
<comment type="caution">
    <text evidence="12">The sequence shown here is derived from an EMBL/GenBank/DDBJ whole genome shotgun (WGS) entry which is preliminary data.</text>
</comment>
<evidence type="ECO:0000256" key="2">
    <source>
        <dbReference type="ARBA" id="ARBA00022670"/>
    </source>
</evidence>
<keyword evidence="2 7" id="KW-0645">Protease</keyword>
<dbReference type="InterPro" id="IPR036852">
    <property type="entry name" value="Peptidase_S8/S53_dom_sf"/>
</dbReference>
<dbReference type="InterPro" id="IPR010259">
    <property type="entry name" value="S8pro/Inhibitor_I9"/>
</dbReference>
<dbReference type="CDD" id="cd04852">
    <property type="entry name" value="Peptidases_S8_3"/>
    <property type="match status" value="1"/>
</dbReference>
<dbReference type="Pfam" id="PF05922">
    <property type="entry name" value="Inhibitor_I9"/>
    <property type="match status" value="1"/>
</dbReference>
<dbReference type="Pfam" id="PF02225">
    <property type="entry name" value="PA"/>
    <property type="match status" value="1"/>
</dbReference>
<dbReference type="PROSITE" id="PS51892">
    <property type="entry name" value="SUBTILASE"/>
    <property type="match status" value="1"/>
</dbReference>
<feature type="domain" description="Subtilisin-like protease fibronectin type-III" evidence="11">
    <location>
        <begin position="678"/>
        <end position="772"/>
    </location>
</feature>
<feature type="domain" description="PA" evidence="9">
    <location>
        <begin position="405"/>
        <end position="472"/>
    </location>
</feature>
<proteinExistence type="inferred from homology"/>
<keyword evidence="13" id="KW-1185">Reference proteome</keyword>
<dbReference type="InterPro" id="IPR034197">
    <property type="entry name" value="Peptidases_S8_3"/>
</dbReference>
<dbReference type="InterPro" id="IPR041469">
    <property type="entry name" value="Subtilisin-like_FN3"/>
</dbReference>
<dbReference type="Gene3D" id="2.60.40.2310">
    <property type="match status" value="1"/>
</dbReference>
<dbReference type="Gene3D" id="3.40.50.200">
    <property type="entry name" value="Peptidase S8/S53 domain"/>
    <property type="match status" value="1"/>
</dbReference>
<feature type="active site" description="Charge relay system" evidence="6 7">
    <location>
        <position position="564"/>
    </location>
</feature>
<evidence type="ECO:0000259" key="11">
    <source>
        <dbReference type="Pfam" id="PF17766"/>
    </source>
</evidence>
<dbReference type="CDD" id="cd02120">
    <property type="entry name" value="PA_subtilisin_like"/>
    <property type="match status" value="1"/>
</dbReference>
<accession>A0A8T0T7U6</accession>
<dbReference type="Proteomes" id="UP000823388">
    <property type="component" value="Chromosome 4N"/>
</dbReference>
<protein>
    <submittedName>
        <fullName evidence="12">Uncharacterized protein</fullName>
    </submittedName>
</protein>
<dbReference type="Pfam" id="PF17766">
    <property type="entry name" value="fn3_6"/>
    <property type="match status" value="1"/>
</dbReference>
<organism evidence="12 13">
    <name type="scientific">Panicum virgatum</name>
    <name type="common">Blackwell switchgrass</name>
    <dbReference type="NCBI Taxonomy" id="38727"/>
    <lineage>
        <taxon>Eukaryota</taxon>
        <taxon>Viridiplantae</taxon>
        <taxon>Streptophyta</taxon>
        <taxon>Embryophyta</taxon>
        <taxon>Tracheophyta</taxon>
        <taxon>Spermatophyta</taxon>
        <taxon>Magnoliopsida</taxon>
        <taxon>Liliopsida</taxon>
        <taxon>Poales</taxon>
        <taxon>Poaceae</taxon>
        <taxon>PACMAD clade</taxon>
        <taxon>Panicoideae</taxon>
        <taxon>Panicodae</taxon>
        <taxon>Paniceae</taxon>
        <taxon>Panicinae</taxon>
        <taxon>Panicum</taxon>
        <taxon>Panicum sect. Hiantes</taxon>
    </lineage>
</organism>
<evidence type="ECO:0000256" key="6">
    <source>
        <dbReference type="PIRSR" id="PIRSR615500-1"/>
    </source>
</evidence>
<dbReference type="AlphaFoldDB" id="A0A8T0T7U6"/>
<evidence type="ECO:0000256" key="4">
    <source>
        <dbReference type="ARBA" id="ARBA00022801"/>
    </source>
</evidence>
<dbReference type="InterPro" id="IPR015500">
    <property type="entry name" value="Peptidase_S8_subtilisin-rel"/>
</dbReference>
<keyword evidence="4 7" id="KW-0378">Hydrolase</keyword>
<gene>
    <name evidence="12" type="ORF">PVAP13_4NG224711</name>
</gene>
<dbReference type="GO" id="GO:0004252">
    <property type="term" value="F:serine-type endopeptidase activity"/>
    <property type="evidence" value="ECO:0007669"/>
    <property type="project" value="UniProtKB-UniRule"/>
</dbReference>
<dbReference type="GO" id="GO:0006508">
    <property type="term" value="P:proteolysis"/>
    <property type="evidence" value="ECO:0007669"/>
    <property type="project" value="UniProtKB-KW"/>
</dbReference>
<dbReference type="PANTHER" id="PTHR10795">
    <property type="entry name" value="PROPROTEIN CONVERTASE SUBTILISIN/KEXIN"/>
    <property type="match status" value="1"/>
</dbReference>
<dbReference type="InterPro" id="IPR003137">
    <property type="entry name" value="PA_domain"/>
</dbReference>
<comment type="similarity">
    <text evidence="1 7">Belongs to the peptidase S8 family.</text>
</comment>
<evidence type="ECO:0000259" key="8">
    <source>
        <dbReference type="Pfam" id="PF00082"/>
    </source>
</evidence>
<dbReference type="InterPro" id="IPR045051">
    <property type="entry name" value="SBT"/>
</dbReference>
<dbReference type="Gene3D" id="3.30.70.80">
    <property type="entry name" value="Peptidase S8 propeptide/proteinase inhibitor I9"/>
    <property type="match status" value="1"/>
</dbReference>
<evidence type="ECO:0000313" key="12">
    <source>
        <dbReference type="EMBL" id="KAG2606367.1"/>
    </source>
</evidence>
<feature type="domain" description="Peptidase S8/S53" evidence="8">
    <location>
        <begin position="172"/>
        <end position="600"/>
    </location>
</feature>
<feature type="active site" description="Charge relay system" evidence="6 7">
    <location>
        <position position="181"/>
    </location>
</feature>
<feature type="active site" description="Charge relay system" evidence="6 7">
    <location>
        <position position="234"/>
    </location>
</feature>
<evidence type="ECO:0000313" key="13">
    <source>
        <dbReference type="Proteomes" id="UP000823388"/>
    </source>
</evidence>
<dbReference type="InterPro" id="IPR037045">
    <property type="entry name" value="S8pro/Inhibitor_I9_sf"/>
</dbReference>
<reference evidence="12" key="1">
    <citation type="submission" date="2020-05" db="EMBL/GenBank/DDBJ databases">
        <title>WGS assembly of Panicum virgatum.</title>
        <authorList>
            <person name="Lovell J.T."/>
            <person name="Jenkins J."/>
            <person name="Shu S."/>
            <person name="Juenger T.E."/>
            <person name="Schmutz J."/>
        </authorList>
    </citation>
    <scope>NUCLEOTIDE SEQUENCE</scope>
    <source>
        <strain evidence="12">AP13</strain>
    </source>
</reference>
<sequence>MLLIHTQKETQAAPSPPFFTMATRNLIRFMAVALACLVILSSTYGDPNPSVHDESPRTTYIVRVRPPVSLSDDTAGLDLEHWYESFLPLEPMSKDTRAALLHTYRAAMTGFAAKLTEAEAASLAAKDDVLGVFPSRRVALHTTHSPEFLGLRAAAMYGNSHGAWNGALGRMGEGVVIAVLDTMVNPKHVSFRDDGMRAPPAKWRGKCDFWGGRERCNRKIVGGRTIFHSLKDGHGTHTASTAAGNLVAGASVLGNGNGTAAGMAPRAHLAVYEACDDTGCDTADVLAAMDAAIADGADVLSLSFGDDHIKPFYQDTIAIGAFSAMQKGILVVCSAGNSGPDPGFLMNDAPWILTVGAGTMDRQMRAVVKLGNGQTFVGESAYQPHGLRPTQLVTPVQHNSSTPECQPLTGVAGKIVVIEDVCDDMVQTGTLVKDSGGAGMVLTGEEEDGNTAYTDAHVLPASYVTYQDGIAIRKYMKSTKNPVGAITFRGTSFSASSSAPAVASLSSRGPSLTTPNIVKPDIIGPGMNVIAAWPFKVGPEGEKGQGGGIGDFSDVTFDILSGTSMSTPHLSGVAALIKSEHPDWSPAMIKSAIMTTADTLRSDGKPILDEKLKTAGGFDMGAGHVNPSRAVNPGLVYDRDEAQYIAYICGLGFTEEQVEIITHKRNICRSMSKITGAELNYPSIVMQASAGNITVNRMLTSVDNSHGKYTVEVNVPKGVVVKVSPSVLEFGGLNDKKIFNVKMSWDPLKTKQVEGSLKWISKTRVVRIPVIVF</sequence>
<dbReference type="EMBL" id="CM029044">
    <property type="protein sequence ID" value="KAG2606367.1"/>
    <property type="molecule type" value="Genomic_DNA"/>
</dbReference>
<evidence type="ECO:0000259" key="9">
    <source>
        <dbReference type="Pfam" id="PF02225"/>
    </source>
</evidence>
<evidence type="ECO:0000256" key="5">
    <source>
        <dbReference type="ARBA" id="ARBA00022825"/>
    </source>
</evidence>